<reference evidence="3" key="1">
    <citation type="submission" date="2021-01" db="EMBL/GenBank/DDBJ databases">
        <authorList>
            <consortium name="Genoscope - CEA"/>
            <person name="William W."/>
        </authorList>
    </citation>
    <scope>NUCLEOTIDE SEQUENCE</scope>
</reference>
<organism evidence="3 4">
    <name type="scientific">Paramecium primaurelia</name>
    <dbReference type="NCBI Taxonomy" id="5886"/>
    <lineage>
        <taxon>Eukaryota</taxon>
        <taxon>Sar</taxon>
        <taxon>Alveolata</taxon>
        <taxon>Ciliophora</taxon>
        <taxon>Intramacronucleata</taxon>
        <taxon>Oligohymenophorea</taxon>
        <taxon>Peniculida</taxon>
        <taxon>Parameciidae</taxon>
        <taxon>Paramecium</taxon>
    </lineage>
</organism>
<evidence type="ECO:0000313" key="4">
    <source>
        <dbReference type="Proteomes" id="UP000688137"/>
    </source>
</evidence>
<gene>
    <name evidence="3" type="ORF">PPRIM_AZ9-3.1.T0040275</name>
</gene>
<keyword evidence="1" id="KW-0175">Coiled coil</keyword>
<evidence type="ECO:0000256" key="1">
    <source>
        <dbReference type="SAM" id="Coils"/>
    </source>
</evidence>
<comment type="caution">
    <text evidence="3">The sequence shown here is derived from an EMBL/GenBank/DDBJ whole genome shotgun (WGS) entry which is preliminary data.</text>
</comment>
<feature type="region of interest" description="Disordered" evidence="2">
    <location>
        <begin position="1"/>
        <end position="23"/>
    </location>
</feature>
<keyword evidence="4" id="KW-1185">Reference proteome</keyword>
<dbReference type="OMA" id="THLLDWN"/>
<proteinExistence type="predicted"/>
<dbReference type="Proteomes" id="UP000688137">
    <property type="component" value="Unassembled WGS sequence"/>
</dbReference>
<dbReference type="InterPro" id="IPR038835">
    <property type="entry name" value="Giardin_beta-like"/>
</dbReference>
<dbReference type="AlphaFoldDB" id="A0A8S1JMZ9"/>
<feature type="coiled-coil region" evidence="1">
    <location>
        <begin position="39"/>
        <end position="122"/>
    </location>
</feature>
<protein>
    <submittedName>
        <fullName evidence="3">Uncharacterized protein</fullName>
    </submittedName>
</protein>
<accession>A0A8S1JMZ9</accession>
<evidence type="ECO:0000256" key="2">
    <source>
        <dbReference type="SAM" id="MobiDB-lite"/>
    </source>
</evidence>
<dbReference type="PANTHER" id="PTHR37027">
    <property type="entry name" value="KDE4"/>
    <property type="match status" value="1"/>
</dbReference>
<evidence type="ECO:0000313" key="3">
    <source>
        <dbReference type="EMBL" id="CAD8043055.1"/>
    </source>
</evidence>
<name>A0A8S1JMZ9_PARPR</name>
<dbReference type="PANTHER" id="PTHR37027:SF2">
    <property type="entry name" value="CHROMOSOME UNDETERMINED SCAFFOLD_148, WHOLE GENOME SHOTGUN SEQUENCE"/>
    <property type="match status" value="1"/>
</dbReference>
<dbReference type="EMBL" id="CAJJDM010000001">
    <property type="protein sequence ID" value="CAD8043055.1"/>
    <property type="molecule type" value="Genomic_DNA"/>
</dbReference>
<sequence length="255" mass="30341">MLLQQSRKSVAQPQQQQTASSHTIKMISEKWRRISSEVDNQKASRLQQLQEKIKQIEKQALTVNNSQIKQLQDSINTLNQNVQDHLTQDYNHKTQKTYENTNNSLEKSLQQQNQQSQDMEKRLTHLLDWSNLQDQLSRNESQYDFSLQNKLQMIADSVNQIEDILESEREQRMQSFEQIEGELEQNLFQLKNYISQESSLRRQKENKIFDMINDVHQNLSYMLQDEKKERQIMTNNLMQLMDDACLRIDRSLSSF</sequence>